<sequence>MNSAGRIYLQKRSKLKNDNANKYDKTVGGHVAAGDSFMMTVVRECAEELGFPATVLSDSEFNRAIKVTDLNIIGIFKKVDHLDNFQSTRIYRNGTVTIQPQICPIYIGYYDGPIKFSDGESSGIEVFFLDELKDDLKNNPDKYTNDIHFMIKKYSKYLKPIKK</sequence>
<dbReference type="InterPro" id="IPR015797">
    <property type="entry name" value="NUDIX_hydrolase-like_dom_sf"/>
</dbReference>
<dbReference type="EMBL" id="PFMC01000048">
    <property type="protein sequence ID" value="PIY94978.1"/>
    <property type="molecule type" value="Genomic_DNA"/>
</dbReference>
<dbReference type="PROSITE" id="PS51462">
    <property type="entry name" value="NUDIX"/>
    <property type="match status" value="1"/>
</dbReference>
<dbReference type="Pfam" id="PF00293">
    <property type="entry name" value="NUDIX"/>
    <property type="match status" value="1"/>
</dbReference>
<protein>
    <recommendedName>
        <fullName evidence="1">Nudix hydrolase domain-containing protein</fullName>
    </recommendedName>
</protein>
<evidence type="ECO:0000313" key="3">
    <source>
        <dbReference type="Proteomes" id="UP000228689"/>
    </source>
</evidence>
<dbReference type="InterPro" id="IPR000086">
    <property type="entry name" value="NUDIX_hydrolase_dom"/>
</dbReference>
<name>A0A2M7RDZ8_9BACT</name>
<dbReference type="SUPFAM" id="SSF55811">
    <property type="entry name" value="Nudix"/>
    <property type="match status" value="1"/>
</dbReference>
<proteinExistence type="predicted"/>
<dbReference type="Proteomes" id="UP000228689">
    <property type="component" value="Unassembled WGS sequence"/>
</dbReference>
<reference evidence="3" key="1">
    <citation type="submission" date="2017-09" db="EMBL/GenBank/DDBJ databases">
        <title>Depth-based differentiation of microbial function through sediment-hosted aquifers and enrichment of novel symbionts in the deep terrestrial subsurface.</title>
        <authorList>
            <person name="Probst A.J."/>
            <person name="Ladd B."/>
            <person name="Jarett J.K."/>
            <person name="Geller-Mcgrath D.E."/>
            <person name="Sieber C.M.K."/>
            <person name="Emerson J.B."/>
            <person name="Anantharaman K."/>
            <person name="Thomas B.C."/>
            <person name="Malmstrom R."/>
            <person name="Stieglmeier M."/>
            <person name="Klingl A."/>
            <person name="Woyke T."/>
            <person name="Ryan C.M."/>
            <person name="Banfield J.F."/>
        </authorList>
    </citation>
    <scope>NUCLEOTIDE SEQUENCE [LARGE SCALE GENOMIC DNA]</scope>
</reference>
<feature type="domain" description="Nudix hydrolase" evidence="1">
    <location>
        <begin position="1"/>
        <end position="149"/>
    </location>
</feature>
<comment type="caution">
    <text evidence="2">The sequence shown here is derived from an EMBL/GenBank/DDBJ whole genome shotgun (WGS) entry which is preliminary data.</text>
</comment>
<evidence type="ECO:0000313" key="2">
    <source>
        <dbReference type="EMBL" id="PIY94978.1"/>
    </source>
</evidence>
<evidence type="ECO:0000259" key="1">
    <source>
        <dbReference type="PROSITE" id="PS51462"/>
    </source>
</evidence>
<gene>
    <name evidence="2" type="ORF">COY67_01660</name>
</gene>
<dbReference type="Gene3D" id="3.90.79.10">
    <property type="entry name" value="Nucleoside Triphosphate Pyrophosphohydrolase"/>
    <property type="match status" value="1"/>
</dbReference>
<accession>A0A2M7RDZ8</accession>
<dbReference type="AlphaFoldDB" id="A0A2M7RDZ8"/>
<organism evidence="2 3">
    <name type="scientific">Candidatus Komeilibacteria bacterium CG_4_10_14_0_8_um_filter_37_78</name>
    <dbReference type="NCBI Taxonomy" id="1974471"/>
    <lineage>
        <taxon>Bacteria</taxon>
        <taxon>Candidatus Komeiliibacteriota</taxon>
    </lineage>
</organism>